<sequence>MVFLKFILDSDISEHPPLSSESMNEKRNKRRSKEFWFRIQLFKNDFASSLDLCQDPIDMTKVVKAEQEMQKPVYYNFHPLMYDSNYDCSISGLVWDLETWNDNDDLLQQVDPYDWQQDPYHRDDEAEENTELFTELDNLLKRFLFLNDKLKENVVGVNAPVVDVEEQLEMIERVVDEEIETPRKRKRKNEDESASANVLPFRKIKQEEKVKFSLEGREGNEILWFLSASNVVVECFKLLKELQDDELEKSREMMLQSCYL</sequence>
<evidence type="ECO:0000256" key="1">
    <source>
        <dbReference type="SAM" id="Coils"/>
    </source>
</evidence>
<evidence type="ECO:0000313" key="2">
    <source>
        <dbReference type="EMBL" id="GEU41970.1"/>
    </source>
</evidence>
<reference evidence="2" key="1">
    <citation type="journal article" date="2019" name="Sci. Rep.">
        <title>Draft genome of Tanacetum cinerariifolium, the natural source of mosquito coil.</title>
        <authorList>
            <person name="Yamashiro T."/>
            <person name="Shiraishi A."/>
            <person name="Satake H."/>
            <person name="Nakayama K."/>
        </authorList>
    </citation>
    <scope>NUCLEOTIDE SEQUENCE</scope>
</reference>
<dbReference type="AlphaFoldDB" id="A0A6L2JZA5"/>
<keyword evidence="1" id="KW-0175">Coiled coil</keyword>
<feature type="coiled-coil region" evidence="1">
    <location>
        <begin position="122"/>
        <end position="181"/>
    </location>
</feature>
<name>A0A6L2JZA5_TANCI</name>
<organism evidence="2">
    <name type="scientific">Tanacetum cinerariifolium</name>
    <name type="common">Dalmatian daisy</name>
    <name type="synonym">Chrysanthemum cinerariifolium</name>
    <dbReference type="NCBI Taxonomy" id="118510"/>
    <lineage>
        <taxon>Eukaryota</taxon>
        <taxon>Viridiplantae</taxon>
        <taxon>Streptophyta</taxon>
        <taxon>Embryophyta</taxon>
        <taxon>Tracheophyta</taxon>
        <taxon>Spermatophyta</taxon>
        <taxon>Magnoliopsida</taxon>
        <taxon>eudicotyledons</taxon>
        <taxon>Gunneridae</taxon>
        <taxon>Pentapetalae</taxon>
        <taxon>asterids</taxon>
        <taxon>campanulids</taxon>
        <taxon>Asterales</taxon>
        <taxon>Asteraceae</taxon>
        <taxon>Asteroideae</taxon>
        <taxon>Anthemideae</taxon>
        <taxon>Anthemidinae</taxon>
        <taxon>Tanacetum</taxon>
    </lineage>
</organism>
<gene>
    <name evidence="2" type="ORF">Tci_013948</name>
</gene>
<protein>
    <submittedName>
        <fullName evidence="2">Uncharacterized protein</fullName>
    </submittedName>
</protein>
<dbReference type="EMBL" id="BKCJ010001507">
    <property type="protein sequence ID" value="GEU41970.1"/>
    <property type="molecule type" value="Genomic_DNA"/>
</dbReference>
<accession>A0A6L2JZA5</accession>
<proteinExistence type="predicted"/>
<comment type="caution">
    <text evidence="2">The sequence shown here is derived from an EMBL/GenBank/DDBJ whole genome shotgun (WGS) entry which is preliminary data.</text>
</comment>